<evidence type="ECO:0000313" key="1">
    <source>
        <dbReference type="EMBL" id="VAV97941.1"/>
    </source>
</evidence>
<sequence>MTEKIDKKEGFFCRVGRLLETMEKTEMNYV</sequence>
<dbReference type="EMBL" id="UOED01000122">
    <property type="protein sequence ID" value="VAV97941.1"/>
    <property type="molecule type" value="Genomic_DNA"/>
</dbReference>
<organism evidence="1">
    <name type="scientific">hydrothermal vent metagenome</name>
    <dbReference type="NCBI Taxonomy" id="652676"/>
    <lineage>
        <taxon>unclassified sequences</taxon>
        <taxon>metagenomes</taxon>
        <taxon>ecological metagenomes</taxon>
    </lineage>
</organism>
<dbReference type="AlphaFoldDB" id="A0A3B0S4F3"/>
<gene>
    <name evidence="1" type="ORF">MNBD_ALPHA02-1326</name>
</gene>
<protein>
    <submittedName>
        <fullName evidence="1">Uncharacterized protein</fullName>
    </submittedName>
</protein>
<name>A0A3B0S4F3_9ZZZZ</name>
<reference evidence="1" key="1">
    <citation type="submission" date="2018-06" db="EMBL/GenBank/DDBJ databases">
        <authorList>
            <person name="Zhirakovskaya E."/>
        </authorList>
    </citation>
    <scope>NUCLEOTIDE SEQUENCE</scope>
</reference>
<proteinExistence type="predicted"/>
<accession>A0A3B0S4F3</accession>